<protein>
    <recommendedName>
        <fullName evidence="5">OmpA-like domain-containing protein</fullName>
    </recommendedName>
</protein>
<keyword evidence="1" id="KW-0175">Coiled coil</keyword>
<dbReference type="InterPro" id="IPR036737">
    <property type="entry name" value="OmpA-like_sf"/>
</dbReference>
<keyword evidence="2" id="KW-1133">Transmembrane helix</keyword>
<evidence type="ECO:0000313" key="4">
    <source>
        <dbReference type="Proteomes" id="UP000002139"/>
    </source>
</evidence>
<organism evidence="3 4">
    <name type="scientific">Sorangium cellulosum (strain So ce56)</name>
    <name type="common">Polyangium cellulosum (strain So ce56)</name>
    <dbReference type="NCBI Taxonomy" id="448385"/>
    <lineage>
        <taxon>Bacteria</taxon>
        <taxon>Pseudomonadati</taxon>
        <taxon>Myxococcota</taxon>
        <taxon>Polyangia</taxon>
        <taxon>Polyangiales</taxon>
        <taxon>Polyangiaceae</taxon>
        <taxon>Sorangium</taxon>
    </lineage>
</organism>
<dbReference type="STRING" id="448385.sce0776"/>
<dbReference type="eggNOG" id="COG1360">
    <property type="taxonomic scope" value="Bacteria"/>
</dbReference>
<evidence type="ECO:0000256" key="2">
    <source>
        <dbReference type="SAM" id="Phobius"/>
    </source>
</evidence>
<dbReference type="Gene3D" id="3.30.1330.60">
    <property type="entry name" value="OmpA-like domain"/>
    <property type="match status" value="1"/>
</dbReference>
<keyword evidence="2" id="KW-0472">Membrane</keyword>
<proteinExistence type="predicted"/>
<evidence type="ECO:0000256" key="1">
    <source>
        <dbReference type="SAM" id="Coils"/>
    </source>
</evidence>
<sequence length="286" mass="29880">MALAGSSPCRYSRRRWRRSMEAVMNIADEAIAAGNSAGSSSFRRWMRVMPALLLVAAAAFVAAYYVPLHRAHVLLLEEQRKSNQRAKELEQTLSQVRGELEAKTAQIEKGEAERQQTEAAKKSGVERVGQIKAELAGKLDKHVKKGVAAVAVAEGQAFVALSESAVFLPNTVDVSPQGQALLCQVSGALSASGGGQAPLRVGAVSGPPASVPAPLQAAYPTPWELSAVRAATVTQTLQDKCSVAGARLSAVGYAEHDPAAAALGETKLPPGRVEIAVALPAASAEK</sequence>
<keyword evidence="4" id="KW-1185">Reference proteome</keyword>
<feature type="transmembrane region" description="Helical" evidence="2">
    <location>
        <begin position="48"/>
        <end position="66"/>
    </location>
</feature>
<evidence type="ECO:0000313" key="3">
    <source>
        <dbReference type="EMBL" id="CAN90933.1"/>
    </source>
</evidence>
<reference evidence="3 4" key="1">
    <citation type="journal article" date="2007" name="Nat. Biotechnol.">
        <title>Complete genome sequence of the myxobacterium Sorangium cellulosum.</title>
        <authorList>
            <person name="Schneiker S."/>
            <person name="Perlova O."/>
            <person name="Kaiser O."/>
            <person name="Gerth K."/>
            <person name="Alici A."/>
            <person name="Altmeyer M.O."/>
            <person name="Bartels D."/>
            <person name="Bekel T."/>
            <person name="Beyer S."/>
            <person name="Bode E."/>
            <person name="Bode H.B."/>
            <person name="Bolten C.J."/>
            <person name="Choudhuri J.V."/>
            <person name="Doss S."/>
            <person name="Elnakady Y.A."/>
            <person name="Frank B."/>
            <person name="Gaigalat L."/>
            <person name="Goesmann A."/>
            <person name="Groeger C."/>
            <person name="Gross F."/>
            <person name="Jelsbak L."/>
            <person name="Jelsbak L."/>
            <person name="Kalinowski J."/>
            <person name="Kegler C."/>
            <person name="Knauber T."/>
            <person name="Konietzny S."/>
            <person name="Kopp M."/>
            <person name="Krause L."/>
            <person name="Krug D."/>
            <person name="Linke B."/>
            <person name="Mahmud T."/>
            <person name="Martinez-Arias R."/>
            <person name="McHardy A.C."/>
            <person name="Merai M."/>
            <person name="Meyer F."/>
            <person name="Mormann S."/>
            <person name="Munoz-Dorado J."/>
            <person name="Perez J."/>
            <person name="Pradella S."/>
            <person name="Rachid S."/>
            <person name="Raddatz G."/>
            <person name="Rosenau F."/>
            <person name="Rueckert C."/>
            <person name="Sasse F."/>
            <person name="Scharfe M."/>
            <person name="Schuster S.C."/>
            <person name="Suen G."/>
            <person name="Treuner-Lange A."/>
            <person name="Velicer G.J."/>
            <person name="Vorholter F.-J."/>
            <person name="Weissman K.J."/>
            <person name="Welch R.D."/>
            <person name="Wenzel S.C."/>
            <person name="Whitworth D.E."/>
            <person name="Wilhelm S."/>
            <person name="Wittmann C."/>
            <person name="Bloecker H."/>
            <person name="Puehler A."/>
            <person name="Mueller R."/>
        </authorList>
    </citation>
    <scope>NUCLEOTIDE SEQUENCE [LARGE SCALE GENOMIC DNA]</scope>
    <source>
        <strain evidence="4">So ce56</strain>
    </source>
</reference>
<dbReference type="BioCyc" id="SCEL448385:SCE_RS04065-MONOMER"/>
<evidence type="ECO:0008006" key="5">
    <source>
        <dbReference type="Google" id="ProtNLM"/>
    </source>
</evidence>
<dbReference type="AlphaFoldDB" id="A9EP34"/>
<dbReference type="EMBL" id="AM746676">
    <property type="protein sequence ID" value="CAN90933.1"/>
    <property type="molecule type" value="Genomic_DNA"/>
</dbReference>
<accession>A9EP34</accession>
<dbReference type="KEGG" id="scl:sce0776"/>
<dbReference type="Proteomes" id="UP000002139">
    <property type="component" value="Chromosome"/>
</dbReference>
<dbReference type="SUPFAM" id="SSF103088">
    <property type="entry name" value="OmpA-like"/>
    <property type="match status" value="1"/>
</dbReference>
<name>A9EP34_SORC5</name>
<dbReference type="HOGENOM" id="CLU_972871_0_0_7"/>
<keyword evidence="2" id="KW-0812">Transmembrane</keyword>
<gene>
    <name evidence="3" type="ordered locus">sce0776</name>
</gene>
<feature type="coiled-coil region" evidence="1">
    <location>
        <begin position="79"/>
        <end position="120"/>
    </location>
</feature>